<keyword evidence="4" id="KW-0539">Nucleus</keyword>
<feature type="region of interest" description="Disordered" evidence="5">
    <location>
        <begin position="102"/>
        <end position="123"/>
    </location>
</feature>
<name>A0AAV8RG52_ENSVE</name>
<dbReference type="GO" id="GO:0005634">
    <property type="term" value="C:nucleus"/>
    <property type="evidence" value="ECO:0007669"/>
    <property type="project" value="UniProtKB-SubCell"/>
</dbReference>
<dbReference type="Pfam" id="PF06200">
    <property type="entry name" value="tify"/>
    <property type="match status" value="1"/>
</dbReference>
<dbReference type="Proteomes" id="UP001222027">
    <property type="component" value="Unassembled WGS sequence"/>
</dbReference>
<evidence type="ECO:0000256" key="2">
    <source>
        <dbReference type="ARBA" id="ARBA00022819"/>
    </source>
</evidence>
<dbReference type="GO" id="GO:2000022">
    <property type="term" value="P:regulation of jasmonic acid mediated signaling pathway"/>
    <property type="evidence" value="ECO:0007669"/>
    <property type="project" value="UniProtKB-UniRule"/>
</dbReference>
<dbReference type="PANTHER" id="PTHR33077:SF140">
    <property type="entry name" value="PROTEIN TIFY 10B"/>
    <property type="match status" value="1"/>
</dbReference>
<evidence type="ECO:0000259" key="6">
    <source>
        <dbReference type="PROSITE" id="PS51320"/>
    </source>
</evidence>
<evidence type="ECO:0000256" key="5">
    <source>
        <dbReference type="SAM" id="MobiDB-lite"/>
    </source>
</evidence>
<dbReference type="SMART" id="SM00979">
    <property type="entry name" value="TIFY"/>
    <property type="match status" value="1"/>
</dbReference>
<comment type="domain">
    <text evidence="4">The jas domain is required for interaction with COI1.</text>
</comment>
<dbReference type="Pfam" id="PF09425">
    <property type="entry name" value="Jas_motif"/>
    <property type="match status" value="1"/>
</dbReference>
<feature type="domain" description="Tify" evidence="6">
    <location>
        <begin position="123"/>
        <end position="158"/>
    </location>
</feature>
<accession>A0AAV8RG52</accession>
<keyword evidence="8" id="KW-1185">Reference proteome</keyword>
<dbReference type="PROSITE" id="PS51320">
    <property type="entry name" value="TIFY"/>
    <property type="match status" value="1"/>
</dbReference>
<dbReference type="GO" id="GO:0009611">
    <property type="term" value="P:response to wounding"/>
    <property type="evidence" value="ECO:0007669"/>
    <property type="project" value="UniProtKB-UniRule"/>
</dbReference>
<feature type="region of interest" description="Disordered" evidence="5">
    <location>
        <begin position="236"/>
        <end position="262"/>
    </location>
</feature>
<dbReference type="PANTHER" id="PTHR33077">
    <property type="entry name" value="PROTEIN TIFY 4A-RELATED-RELATED"/>
    <property type="match status" value="1"/>
</dbReference>
<reference evidence="7 8" key="1">
    <citation type="submission" date="2022-12" db="EMBL/GenBank/DDBJ databases">
        <title>Chromosome-scale assembly of the Ensete ventricosum genome.</title>
        <authorList>
            <person name="Dussert Y."/>
            <person name="Stocks J."/>
            <person name="Wendawek A."/>
            <person name="Woldeyes F."/>
            <person name="Nichols R.A."/>
            <person name="Borrell J.S."/>
        </authorList>
    </citation>
    <scope>NUCLEOTIDE SEQUENCE [LARGE SCALE GENOMIC DNA]</scope>
    <source>
        <strain evidence="8">cv. Maze</strain>
        <tissue evidence="7">Seeds</tissue>
    </source>
</reference>
<dbReference type="AlphaFoldDB" id="A0AAV8RG52"/>
<gene>
    <name evidence="7" type="ORF">OPV22_009076</name>
</gene>
<evidence type="ECO:0000313" key="7">
    <source>
        <dbReference type="EMBL" id="KAJ8498524.1"/>
    </source>
</evidence>
<dbReference type="GO" id="GO:0031347">
    <property type="term" value="P:regulation of defense response"/>
    <property type="evidence" value="ECO:0007669"/>
    <property type="project" value="UniProtKB-UniRule"/>
</dbReference>
<dbReference type="InterPro" id="IPR018467">
    <property type="entry name" value="CCT_CS"/>
</dbReference>
<comment type="subcellular location">
    <subcellularLocation>
        <location evidence="4">Nucleus</location>
    </subcellularLocation>
</comment>
<proteinExistence type="inferred from homology"/>
<evidence type="ECO:0000256" key="1">
    <source>
        <dbReference type="ARBA" id="ARBA00008614"/>
    </source>
</evidence>
<organism evidence="7 8">
    <name type="scientific">Ensete ventricosum</name>
    <name type="common">Abyssinian banana</name>
    <name type="synonym">Musa ensete</name>
    <dbReference type="NCBI Taxonomy" id="4639"/>
    <lineage>
        <taxon>Eukaryota</taxon>
        <taxon>Viridiplantae</taxon>
        <taxon>Streptophyta</taxon>
        <taxon>Embryophyta</taxon>
        <taxon>Tracheophyta</taxon>
        <taxon>Spermatophyta</taxon>
        <taxon>Magnoliopsida</taxon>
        <taxon>Liliopsida</taxon>
        <taxon>Zingiberales</taxon>
        <taxon>Musaceae</taxon>
        <taxon>Ensete</taxon>
    </lineage>
</organism>
<comment type="similarity">
    <text evidence="1 4">Belongs to the TIFY/JAZ family.</text>
</comment>
<evidence type="ECO:0000256" key="4">
    <source>
        <dbReference type="RuleBase" id="RU369065"/>
    </source>
</evidence>
<evidence type="ECO:0000313" key="8">
    <source>
        <dbReference type="Proteomes" id="UP001222027"/>
    </source>
</evidence>
<sequence length="280" mass="29915">MEAEMGRKQGRSGEKSNFVVVCSLLSQYIKEKGCVVADLGLGVQPPPLDAPKGTPEALRPPPTTMMFLPGADVSGGDGEGERMSEEEPRVDTMELFPHRAGFGPSSDTALAADGKPGDASDAREPKRAQLTIFYGDKVLVFDSFPSDKAKNLMQLASKGTSTMENSCYVEPSSSALAAAVVDHPTNLSNQENKFTTSPASNSLVAHSDLEGTAQSDLPIARKSSLQRFLEKRKDRISAKSPYQVAGSSASPAPVKPEDGKSWLGLGQENWKCRLGLNLEE</sequence>
<protein>
    <recommendedName>
        <fullName evidence="4">Protein TIFY</fullName>
    </recommendedName>
    <alternativeName>
        <fullName evidence="4">Jasmonate ZIM domain-containing protein</fullName>
    </alternativeName>
</protein>
<evidence type="ECO:0000256" key="3">
    <source>
        <dbReference type="ARBA" id="ARBA00022843"/>
    </source>
</evidence>
<feature type="region of interest" description="Disordered" evidence="5">
    <location>
        <begin position="47"/>
        <end position="66"/>
    </location>
</feature>
<dbReference type="EMBL" id="JAQQAF010000003">
    <property type="protein sequence ID" value="KAJ8498524.1"/>
    <property type="molecule type" value="Genomic_DNA"/>
</dbReference>
<dbReference type="InterPro" id="IPR010399">
    <property type="entry name" value="Tify_dom"/>
</dbReference>
<comment type="function">
    <text evidence="4">Repressor of jasmonate responses.</text>
</comment>
<dbReference type="InterPro" id="IPR040390">
    <property type="entry name" value="TIFY/JAZ"/>
</dbReference>
<keyword evidence="3" id="KW-0832">Ubl conjugation</keyword>
<keyword evidence="2 4" id="KW-1184">Jasmonic acid signaling pathway</keyword>
<comment type="caution">
    <text evidence="7">The sequence shown here is derived from an EMBL/GenBank/DDBJ whole genome shotgun (WGS) entry which is preliminary data.</text>
</comment>